<dbReference type="RefSeq" id="XP_027192502.1">
    <property type="nucleotide sequence ID" value="XM_027336701.1"/>
</dbReference>
<proteinExistence type="predicted"/>
<gene>
    <name evidence="2" type="primary">LOC101499119</name>
</gene>
<dbReference type="AlphaFoldDB" id="A0A3Q7YDP6"/>
<evidence type="ECO:0000313" key="2">
    <source>
        <dbReference type="RefSeq" id="XP_027192502.1"/>
    </source>
</evidence>
<evidence type="ECO:0000313" key="1">
    <source>
        <dbReference type="Proteomes" id="UP000087171"/>
    </source>
</evidence>
<dbReference type="PaxDb" id="3827-XP_004510101.1"/>
<reference evidence="2" key="2">
    <citation type="submission" date="2025-08" db="UniProtKB">
        <authorList>
            <consortium name="RefSeq"/>
        </authorList>
    </citation>
    <scope>IDENTIFICATION</scope>
    <source>
        <tissue evidence="2">Etiolated seedlings</tissue>
    </source>
</reference>
<accession>A0A3Q7YDP6</accession>
<name>A0A3Q7YDP6_CICAR</name>
<dbReference type="Proteomes" id="UP000087171">
    <property type="component" value="Chromosome Ca7"/>
</dbReference>
<protein>
    <submittedName>
        <fullName evidence="2">Uncharacterized protein LOC101499119</fullName>
    </submittedName>
</protein>
<sequence>MSSFGSNQSESSSCFLARKRGKMAAWSMTSLITALPESPNSTHSSTYSDNATEFSTPRNQRLGIAYIDNNCLSDIDEWLEHANKFCKSFNEHLTETRRNGSPERDLRMSAVCNNFLTTSENELYNIILPSVREESPNRHTQTHLTSCINRYGGGRRPFKSATTSKQRTRLISKPKPYDEFLNEIRRKKLEADKVARNKAKHLQLMHRLRRKEEAINDWELQQTRKAMDHMDKIQACNVT</sequence>
<organism evidence="1 2">
    <name type="scientific">Cicer arietinum</name>
    <name type="common">Chickpea</name>
    <name type="synonym">Garbanzo</name>
    <dbReference type="NCBI Taxonomy" id="3827"/>
    <lineage>
        <taxon>Eukaryota</taxon>
        <taxon>Viridiplantae</taxon>
        <taxon>Streptophyta</taxon>
        <taxon>Embryophyta</taxon>
        <taxon>Tracheophyta</taxon>
        <taxon>Spermatophyta</taxon>
        <taxon>Magnoliopsida</taxon>
        <taxon>eudicotyledons</taxon>
        <taxon>Gunneridae</taxon>
        <taxon>Pentapetalae</taxon>
        <taxon>rosids</taxon>
        <taxon>fabids</taxon>
        <taxon>Fabales</taxon>
        <taxon>Fabaceae</taxon>
        <taxon>Papilionoideae</taxon>
        <taxon>50 kb inversion clade</taxon>
        <taxon>NPAAA clade</taxon>
        <taxon>Hologalegina</taxon>
        <taxon>IRL clade</taxon>
        <taxon>Cicereae</taxon>
        <taxon>Cicer</taxon>
    </lineage>
</organism>
<keyword evidence="1" id="KW-1185">Reference proteome</keyword>
<reference evidence="1" key="1">
    <citation type="journal article" date="2013" name="Nat. Biotechnol.">
        <title>Draft genome sequence of chickpea (Cicer arietinum) provides a resource for trait improvement.</title>
        <authorList>
            <person name="Varshney R.K."/>
            <person name="Song C."/>
            <person name="Saxena R.K."/>
            <person name="Azam S."/>
            <person name="Yu S."/>
            <person name="Sharpe A.G."/>
            <person name="Cannon S."/>
            <person name="Baek J."/>
            <person name="Rosen B.D."/>
            <person name="Tar'an B."/>
            <person name="Millan T."/>
            <person name="Zhang X."/>
            <person name="Ramsay L.D."/>
            <person name="Iwata A."/>
            <person name="Wang Y."/>
            <person name="Nelson W."/>
            <person name="Farmer A.D."/>
            <person name="Gaur P.M."/>
            <person name="Soderlund C."/>
            <person name="Penmetsa R.V."/>
            <person name="Xu C."/>
            <person name="Bharti A.K."/>
            <person name="He W."/>
            <person name="Winter P."/>
            <person name="Zhao S."/>
            <person name="Hane J.K."/>
            <person name="Carrasquilla-Garcia N."/>
            <person name="Condie J.A."/>
            <person name="Upadhyaya H.D."/>
            <person name="Luo M.C."/>
            <person name="Thudi M."/>
            <person name="Gowda C.L."/>
            <person name="Singh N.P."/>
            <person name="Lichtenzveig J."/>
            <person name="Gali K.K."/>
            <person name="Rubio J."/>
            <person name="Nadarajan N."/>
            <person name="Dolezel J."/>
            <person name="Bansal K.C."/>
            <person name="Xu X."/>
            <person name="Edwards D."/>
            <person name="Zhang G."/>
            <person name="Kahl G."/>
            <person name="Gil J."/>
            <person name="Singh K.B."/>
            <person name="Datta S.K."/>
            <person name="Jackson S.A."/>
            <person name="Wang J."/>
            <person name="Cook D.R."/>
        </authorList>
    </citation>
    <scope>NUCLEOTIDE SEQUENCE [LARGE SCALE GENOMIC DNA]</scope>
    <source>
        <strain evidence="1">cv. CDC Frontier</strain>
    </source>
</reference>
<dbReference type="OrthoDB" id="1407062at2759"/>